<keyword evidence="2" id="KW-0812">Transmembrane</keyword>
<feature type="region of interest" description="Disordered" evidence="10">
    <location>
        <begin position="1067"/>
        <end position="1125"/>
    </location>
</feature>
<keyword evidence="4 16" id="KW-0645">Protease</keyword>
<feature type="region of interest" description="Disordered" evidence="10">
    <location>
        <begin position="1214"/>
        <end position="1235"/>
    </location>
</feature>
<dbReference type="InterPro" id="IPR001762">
    <property type="entry name" value="Disintegrin_dom"/>
</dbReference>
<dbReference type="Pfam" id="PF08516">
    <property type="entry name" value="ADAM_CR"/>
    <property type="match status" value="1"/>
</dbReference>
<feature type="domain" description="Peptidase M12B" evidence="14">
    <location>
        <begin position="229"/>
        <end position="425"/>
    </location>
</feature>
<feature type="binding site" evidence="9">
    <location>
        <position position="375"/>
    </location>
    <ligand>
        <name>Zn(2+)</name>
        <dbReference type="ChEBI" id="CHEBI:29105"/>
        <note>catalytic</note>
    </ligand>
</feature>
<dbReference type="InterPro" id="IPR036436">
    <property type="entry name" value="Disintegrin_dom_sf"/>
</dbReference>
<dbReference type="GeneID" id="108734240"/>
<feature type="region of interest" description="Disordered" evidence="10">
    <location>
        <begin position="762"/>
        <end position="787"/>
    </location>
</feature>
<feature type="compositionally biased region" description="Basic and acidic residues" evidence="10">
    <location>
        <begin position="1383"/>
        <end position="1396"/>
    </location>
</feature>
<feature type="active site" evidence="9">
    <location>
        <position position="366"/>
    </location>
</feature>
<keyword evidence="6 8" id="KW-1015">Disulfide bond</keyword>
<name>A0A1W4WB38_AGRPL</name>
<dbReference type="SMART" id="SM00050">
    <property type="entry name" value="DISIN"/>
    <property type="match status" value="1"/>
</dbReference>
<dbReference type="OrthoDB" id="5951731at2759"/>
<dbReference type="GO" id="GO:0006509">
    <property type="term" value="P:membrane protein ectodomain proteolysis"/>
    <property type="evidence" value="ECO:0007669"/>
    <property type="project" value="TreeGrafter"/>
</dbReference>
<dbReference type="STRING" id="224129.A0A1W4WB38"/>
<dbReference type="Pfam" id="PF01421">
    <property type="entry name" value="Reprolysin"/>
    <property type="match status" value="1"/>
</dbReference>
<dbReference type="KEGG" id="apln:108734240"/>
<feature type="compositionally biased region" description="Low complexity" evidence="10">
    <location>
        <begin position="1427"/>
        <end position="1436"/>
    </location>
</feature>
<evidence type="ECO:0000256" key="3">
    <source>
        <dbReference type="ARBA" id="ARBA00022989"/>
    </source>
</evidence>
<dbReference type="Pfam" id="PF00200">
    <property type="entry name" value="Disintegrin"/>
    <property type="match status" value="1"/>
</dbReference>
<evidence type="ECO:0000313" key="15">
    <source>
        <dbReference type="Proteomes" id="UP000192223"/>
    </source>
</evidence>
<dbReference type="PANTHER" id="PTHR11905:SF159">
    <property type="entry name" value="ADAM METALLOPROTEASE"/>
    <property type="match status" value="1"/>
</dbReference>
<keyword evidence="9" id="KW-0479">Metal-binding</keyword>
<feature type="chain" id="PRO_5010712687" evidence="11">
    <location>
        <begin position="25"/>
        <end position="1564"/>
    </location>
</feature>
<dbReference type="PANTHER" id="PTHR11905">
    <property type="entry name" value="ADAM A DISINTEGRIN AND METALLOPROTEASE DOMAIN"/>
    <property type="match status" value="1"/>
</dbReference>
<proteinExistence type="predicted"/>
<feature type="binding site" evidence="9">
    <location>
        <position position="369"/>
    </location>
    <ligand>
        <name>Zn(2+)</name>
        <dbReference type="ChEBI" id="CHEBI:29105"/>
        <note>catalytic</note>
    </ligand>
</feature>
<dbReference type="Gene3D" id="4.10.70.10">
    <property type="entry name" value="Disintegrin domain"/>
    <property type="match status" value="1"/>
</dbReference>
<feature type="disulfide bond" evidence="7">
    <location>
        <begin position="491"/>
        <end position="511"/>
    </location>
</feature>
<dbReference type="Gene3D" id="3.40.390.10">
    <property type="entry name" value="Collagenase (Catalytic Domain)"/>
    <property type="match status" value="1"/>
</dbReference>
<dbReference type="CDD" id="cd04269">
    <property type="entry name" value="ZnMc_adamalysin_II_like"/>
    <property type="match status" value="1"/>
</dbReference>
<evidence type="ECO:0000256" key="6">
    <source>
        <dbReference type="ARBA" id="ARBA00023157"/>
    </source>
</evidence>
<reference evidence="16" key="1">
    <citation type="submission" date="2025-08" db="UniProtKB">
        <authorList>
            <consortium name="RefSeq"/>
        </authorList>
    </citation>
    <scope>IDENTIFICATION</scope>
    <source>
        <tissue evidence="16">Entire body</tissue>
    </source>
</reference>
<comment type="subcellular location">
    <subcellularLocation>
        <location evidence="1">Membrane</location>
        <topology evidence="1">Single-pass membrane protein</topology>
    </subcellularLocation>
</comment>
<dbReference type="InterPro" id="IPR001590">
    <property type="entry name" value="Peptidase_M12B"/>
</dbReference>
<feature type="disulfide bond" evidence="9">
    <location>
        <begin position="382"/>
        <end position="387"/>
    </location>
</feature>
<dbReference type="InParanoid" id="A0A1W4WB38"/>
<evidence type="ECO:0000256" key="11">
    <source>
        <dbReference type="SAM" id="SignalP"/>
    </source>
</evidence>
<keyword evidence="5" id="KW-0472">Membrane</keyword>
<dbReference type="FunCoup" id="A0A1W4WB38">
    <property type="interactions" value="240"/>
</dbReference>
<feature type="signal peptide" evidence="11">
    <location>
        <begin position="1"/>
        <end position="24"/>
    </location>
</feature>
<comment type="caution">
    <text evidence="8">Lacks conserved residue(s) required for the propagation of feature annotation.</text>
</comment>
<evidence type="ECO:0000259" key="14">
    <source>
        <dbReference type="PROSITE" id="PS50215"/>
    </source>
</evidence>
<dbReference type="InterPro" id="IPR034027">
    <property type="entry name" value="Reprolysin_adamalysin"/>
</dbReference>
<dbReference type="Proteomes" id="UP000192223">
    <property type="component" value="Unplaced"/>
</dbReference>
<feature type="compositionally biased region" description="Polar residues" evidence="10">
    <location>
        <begin position="1321"/>
        <end position="1335"/>
    </location>
</feature>
<feature type="region of interest" description="Disordered" evidence="10">
    <location>
        <begin position="948"/>
        <end position="967"/>
    </location>
</feature>
<dbReference type="PROSITE" id="PS50026">
    <property type="entry name" value="EGF_3"/>
    <property type="match status" value="1"/>
</dbReference>
<gene>
    <name evidence="16" type="primary">LOC108734240</name>
</gene>
<dbReference type="FunFam" id="3.40.390.10:FF:000002">
    <property type="entry name" value="Disintegrin and metalloproteinase domain-containing protein 22"/>
    <property type="match status" value="1"/>
</dbReference>
<dbReference type="PROSITE" id="PS01186">
    <property type="entry name" value="EGF_2"/>
    <property type="match status" value="1"/>
</dbReference>
<feature type="compositionally biased region" description="Polar residues" evidence="10">
    <location>
        <begin position="1404"/>
        <end position="1422"/>
    </location>
</feature>
<keyword evidence="4 16" id="KW-0378">Hydrolase</keyword>
<feature type="region of interest" description="Disordered" evidence="10">
    <location>
        <begin position="1164"/>
        <end position="1187"/>
    </location>
</feature>
<dbReference type="Pfam" id="PF01562">
    <property type="entry name" value="Pep_M12B_propep"/>
    <property type="match status" value="1"/>
</dbReference>
<feature type="binding site" evidence="9">
    <location>
        <position position="365"/>
    </location>
    <ligand>
        <name>Zn(2+)</name>
        <dbReference type="ChEBI" id="CHEBI:29105"/>
        <note>catalytic</note>
    </ligand>
</feature>
<dbReference type="FunFam" id="4.10.70.10:FF:000001">
    <property type="entry name" value="Disintegrin and metalloproteinase domain-containing protein 22"/>
    <property type="match status" value="1"/>
</dbReference>
<keyword evidence="9" id="KW-0862">Zinc</keyword>
<dbReference type="InterPro" id="IPR006586">
    <property type="entry name" value="ADAM_Cys-rich"/>
</dbReference>
<dbReference type="GO" id="GO:0004222">
    <property type="term" value="F:metalloendopeptidase activity"/>
    <property type="evidence" value="ECO:0007669"/>
    <property type="project" value="InterPro"/>
</dbReference>
<protein>
    <submittedName>
        <fullName evidence="16">Disintegrin and metalloproteinase domain-containing protein 19</fullName>
    </submittedName>
</protein>
<feature type="disulfide bond" evidence="9">
    <location>
        <begin position="340"/>
        <end position="420"/>
    </location>
</feature>
<feature type="domain" description="Disintegrin" evidence="13">
    <location>
        <begin position="431"/>
        <end position="519"/>
    </location>
</feature>
<dbReference type="InterPro" id="IPR002870">
    <property type="entry name" value="Peptidase_M12B_N"/>
</dbReference>
<feature type="domain" description="EGF-like" evidence="12">
    <location>
        <begin position="668"/>
        <end position="700"/>
    </location>
</feature>
<evidence type="ECO:0000313" key="16">
    <source>
        <dbReference type="RefSeq" id="XP_018321219.1"/>
    </source>
</evidence>
<dbReference type="PROSITE" id="PS50215">
    <property type="entry name" value="ADAM_MEPRO"/>
    <property type="match status" value="1"/>
</dbReference>
<feature type="region of interest" description="Disordered" evidence="10">
    <location>
        <begin position="1252"/>
        <end position="1479"/>
    </location>
</feature>
<evidence type="ECO:0000256" key="7">
    <source>
        <dbReference type="PROSITE-ProRule" id="PRU00068"/>
    </source>
</evidence>
<keyword evidence="4 16" id="KW-0482">Metalloprotease</keyword>
<dbReference type="SUPFAM" id="SSF55486">
    <property type="entry name" value="Metalloproteases ('zincins'), catalytic domain"/>
    <property type="match status" value="1"/>
</dbReference>
<dbReference type="PROSITE" id="PS50214">
    <property type="entry name" value="DISINTEGRIN_2"/>
    <property type="match status" value="1"/>
</dbReference>
<evidence type="ECO:0000256" key="10">
    <source>
        <dbReference type="SAM" id="MobiDB-lite"/>
    </source>
</evidence>
<feature type="disulfide bond" evidence="8">
    <location>
        <begin position="672"/>
        <end position="682"/>
    </location>
</feature>
<evidence type="ECO:0000256" key="8">
    <source>
        <dbReference type="PROSITE-ProRule" id="PRU00076"/>
    </source>
</evidence>
<dbReference type="GO" id="GO:0046872">
    <property type="term" value="F:metal ion binding"/>
    <property type="evidence" value="ECO:0007669"/>
    <property type="project" value="UniProtKB-KW"/>
</dbReference>
<evidence type="ECO:0000259" key="13">
    <source>
        <dbReference type="PROSITE" id="PS50214"/>
    </source>
</evidence>
<evidence type="ECO:0000256" key="2">
    <source>
        <dbReference type="ARBA" id="ARBA00022692"/>
    </source>
</evidence>
<feature type="compositionally biased region" description="Low complexity" evidence="10">
    <location>
        <begin position="1254"/>
        <end position="1269"/>
    </location>
</feature>
<dbReference type="RefSeq" id="XP_018321219.1">
    <property type="nucleotide sequence ID" value="XM_018465717.2"/>
</dbReference>
<dbReference type="GO" id="GO:0016020">
    <property type="term" value="C:membrane"/>
    <property type="evidence" value="ECO:0007669"/>
    <property type="project" value="UniProtKB-SubCell"/>
</dbReference>
<accession>A0A1W4WB38</accession>
<organism evidence="15 16">
    <name type="scientific">Agrilus planipennis</name>
    <name type="common">Emerald ash borer</name>
    <name type="synonym">Agrilus marcopoli</name>
    <dbReference type="NCBI Taxonomy" id="224129"/>
    <lineage>
        <taxon>Eukaryota</taxon>
        <taxon>Metazoa</taxon>
        <taxon>Ecdysozoa</taxon>
        <taxon>Arthropoda</taxon>
        <taxon>Hexapoda</taxon>
        <taxon>Insecta</taxon>
        <taxon>Pterygota</taxon>
        <taxon>Neoptera</taxon>
        <taxon>Endopterygota</taxon>
        <taxon>Coleoptera</taxon>
        <taxon>Polyphaga</taxon>
        <taxon>Elateriformia</taxon>
        <taxon>Buprestoidea</taxon>
        <taxon>Buprestidae</taxon>
        <taxon>Agrilinae</taxon>
        <taxon>Agrilus</taxon>
    </lineage>
</organism>
<dbReference type="InterPro" id="IPR000742">
    <property type="entry name" value="EGF"/>
</dbReference>
<keyword evidence="8" id="KW-0245">EGF-like domain</keyword>
<dbReference type="InterPro" id="IPR024079">
    <property type="entry name" value="MetalloPept_cat_dom_sf"/>
</dbReference>
<feature type="compositionally biased region" description="Polar residues" evidence="10">
    <location>
        <begin position="1437"/>
        <end position="1455"/>
    </location>
</feature>
<evidence type="ECO:0000259" key="12">
    <source>
        <dbReference type="PROSITE" id="PS50026"/>
    </source>
</evidence>
<feature type="compositionally biased region" description="Low complexity" evidence="10">
    <location>
        <begin position="1336"/>
        <end position="1347"/>
    </location>
</feature>
<evidence type="ECO:0000256" key="4">
    <source>
        <dbReference type="ARBA" id="ARBA00023049"/>
    </source>
</evidence>
<evidence type="ECO:0000256" key="5">
    <source>
        <dbReference type="ARBA" id="ARBA00023136"/>
    </source>
</evidence>
<sequence length="1564" mass="170610">MADVVPMIFLYLFCVVDHILIASSEKAQQLHPAPDFTRHTVIKPRIYHGREKRQISTTKSEDGNSHIHHLTINYNLNGKDCILDLNLNKDLIPKGYFHKYQNNGSDVVYKPNSEDIELCHYNGKIRGIKNSWVALSTCHKGIAGVIYDGEEMHYIEKGKDNHRGHINGTHYLYKHSDLKENNKTCGYGNGKHNHSHKESNEFNRILRYKRALEDTNMIKGPYNANKQSRYVELLLVIDNREYKELGENTKRIDLHCKDIVNIINSLYAPLNIFVALVGVEIWSEYDQIDLVLNGDTTLTNFLHYRKEKLIKQHPNDNAQLLTKFNFDNGVVGKALKGPICTIEYSGGVNTDHSPVVGLVATTVAHEMGHNFGMEHDTNVCSCPDDRCIMAPSSSSVPPTHWSSCSLEYLALAFEHGMDYCLRNKPVALFDSPVCGNGFVEPGEQCDCGLPEHCDNTCCNASSCMLYSNATCATGECCDLKTCRPKAAGTLCRSADYECDLPEYCTGQSEYCPKDIYKIDTEPCDNGKAYCYQGFCRTRSDQCKLLWGDTGKSSDDQCYKMNTKGSRNGNCGYYKLNQSYFKCRDEDVLCGMLHCRHLNERLEFGMESVAIISHTFINLKGSIIPCRTALVDLGINQVDPGLAPDGAKCGDGKMCVNQRCLSVESLRKASPSCPNDCNGNGYCNSLGHCHCKDGFAPPFCDYPGPGGSEDSGPASDPNAQRVFVTVMFIIFLGIIPALAIIGFLSYYTRHNLKLLWKKSAAMKKPPPKPRGMSPFQAPEATKQTEDNHSLLQNESSQSFQSEFFGHFKGFSIAPAKKEEPEVIRPAPPVPPAIPVTPKVASIQKPPPAVPIAPTVTIVKSPNLGRSKTTAGTKISNTLNKPIVRAQSNAKANNIATTISTIHNTSAAPALPPLNPGAHPRPIISSPILENSTCTAKELVSPLKNAATKVPLRPAPTSPASNSRPLSSPDAMPLVIEEEKKTANKDSALNRIASFLKSGDKSILHSTGTLPRKQAVEMKQKKTLDKNVLRTIEISHPIPLSDIPLAKTALPVEGDEKERKVVVMRAQSMRGDAVTKRPNIPNFGSMRQAHGAKRPVSIPSGVRPKSPPPPRPNPHQNQSEKEKTCGSNKKLVTSNKNASQNQYDDCLNQITTSRSEDSVGNDNIYAVIDESPPKPIVPHENNKSSSASSESVGLLGEIVSEIQNRNLDSIYSTSTLARKKKEKEEQERNALEGQDQVVDPLETYVNTASLYKVPDSSYSNMNKSSASSTSSGYINPSSVNPPIKGTDDVKDPSKTITNNVKDELKSSPKKPPVISVKPNSVSDSKNTVGANAKQTGTSSSSSNSNNSDSSEQKSYKPFSTILQRSQGPIAAFYKSNPSPSSPKKLNFDKSESANDKKSATTKPPGRQTTPPNLRTRISSPTRTAPATPKNNTKTLNNNSPDLVTSCSTSSRTPSGGISKSPDVLNGGNSTARKPNIPNPPKVATKINKSLTVSAKLPTDKKPKISENKPSVATKVVKHNSDAGIGNKSISVGAKTVAKQNSTVASLQQKFENKPVTIAKVAAAKSK</sequence>
<dbReference type="SMART" id="SM00608">
    <property type="entry name" value="ACR"/>
    <property type="match status" value="1"/>
</dbReference>
<feature type="disulfide bond" evidence="8">
    <location>
        <begin position="690"/>
        <end position="699"/>
    </location>
</feature>
<evidence type="ECO:0000256" key="1">
    <source>
        <dbReference type="ARBA" id="ARBA00004167"/>
    </source>
</evidence>
<dbReference type="SUPFAM" id="SSF57552">
    <property type="entry name" value="Blood coagulation inhibitor (disintegrin)"/>
    <property type="match status" value="1"/>
</dbReference>
<evidence type="ECO:0000256" key="9">
    <source>
        <dbReference type="PROSITE-ProRule" id="PRU00276"/>
    </source>
</evidence>
<feature type="compositionally biased region" description="Low complexity" evidence="10">
    <location>
        <begin position="1372"/>
        <end position="1382"/>
    </location>
</feature>
<feature type="compositionally biased region" description="Low complexity" evidence="10">
    <location>
        <begin position="1310"/>
        <end position="1320"/>
    </location>
</feature>
<keyword evidence="15" id="KW-1185">Reference proteome</keyword>
<keyword evidence="3" id="KW-1133">Transmembrane helix</keyword>
<keyword evidence="11" id="KW-0732">Signal</keyword>
<feature type="disulfide bond" evidence="9">
    <location>
        <begin position="380"/>
        <end position="404"/>
    </location>
</feature>